<reference evidence="4 5" key="1">
    <citation type="submission" date="2019-07" db="EMBL/GenBank/DDBJ databases">
        <title>Whole genome shotgun sequence of Brevifollis gellanilyticus NBRC 108608.</title>
        <authorList>
            <person name="Hosoyama A."/>
            <person name="Uohara A."/>
            <person name="Ohji S."/>
            <person name="Ichikawa N."/>
        </authorList>
    </citation>
    <scope>NUCLEOTIDE SEQUENCE [LARGE SCALE GENOMIC DNA]</scope>
    <source>
        <strain evidence="4 5">NBRC 108608</strain>
    </source>
</reference>
<evidence type="ECO:0000256" key="1">
    <source>
        <dbReference type="SAM" id="SignalP"/>
    </source>
</evidence>
<feature type="domain" description="Isochorismatase-like" evidence="2">
    <location>
        <begin position="50"/>
        <end position="245"/>
    </location>
</feature>
<dbReference type="InterPro" id="IPR036380">
    <property type="entry name" value="Isochorismatase-like_sf"/>
</dbReference>
<dbReference type="CDD" id="cd00229">
    <property type="entry name" value="SGNH_hydrolase"/>
    <property type="match status" value="1"/>
</dbReference>
<dbReference type="GO" id="GO:0004622">
    <property type="term" value="F:phosphatidylcholine lysophospholipase activity"/>
    <property type="evidence" value="ECO:0007669"/>
    <property type="project" value="TreeGrafter"/>
</dbReference>
<feature type="domain" description="SGNH hydrolase-type esterase" evidence="3">
    <location>
        <begin position="303"/>
        <end position="463"/>
    </location>
</feature>
<dbReference type="RefSeq" id="WP_218033019.1">
    <property type="nucleotide sequence ID" value="NZ_BKAG01000026.1"/>
</dbReference>
<dbReference type="SUPFAM" id="SSF52266">
    <property type="entry name" value="SGNH hydrolase"/>
    <property type="match status" value="1"/>
</dbReference>
<dbReference type="Proteomes" id="UP000321577">
    <property type="component" value="Unassembled WGS sequence"/>
</dbReference>
<keyword evidence="1" id="KW-0732">Signal</keyword>
<dbReference type="InterPro" id="IPR036514">
    <property type="entry name" value="SGNH_hydro_sf"/>
</dbReference>
<evidence type="ECO:0000259" key="3">
    <source>
        <dbReference type="Pfam" id="PF13472"/>
    </source>
</evidence>
<dbReference type="InterPro" id="IPR013830">
    <property type="entry name" value="SGNH_hydro"/>
</dbReference>
<evidence type="ECO:0000313" key="5">
    <source>
        <dbReference type="Proteomes" id="UP000321577"/>
    </source>
</evidence>
<dbReference type="Pfam" id="PF13472">
    <property type="entry name" value="Lipase_GDSL_2"/>
    <property type="match status" value="1"/>
</dbReference>
<proteinExistence type="predicted"/>
<dbReference type="Pfam" id="PF00857">
    <property type="entry name" value="Isochorismatase"/>
    <property type="match status" value="1"/>
</dbReference>
<comment type="caution">
    <text evidence="4">The sequence shown here is derived from an EMBL/GenBank/DDBJ whole genome shotgun (WGS) entry which is preliminary data.</text>
</comment>
<dbReference type="AlphaFoldDB" id="A0A512MBT7"/>
<dbReference type="SUPFAM" id="SSF52499">
    <property type="entry name" value="Isochorismatase-like hydrolases"/>
    <property type="match status" value="1"/>
</dbReference>
<evidence type="ECO:0008006" key="6">
    <source>
        <dbReference type="Google" id="ProtNLM"/>
    </source>
</evidence>
<dbReference type="PANTHER" id="PTHR30383">
    <property type="entry name" value="THIOESTERASE 1/PROTEASE 1/LYSOPHOSPHOLIPASE L1"/>
    <property type="match status" value="1"/>
</dbReference>
<evidence type="ECO:0000313" key="4">
    <source>
        <dbReference type="EMBL" id="GEP44186.1"/>
    </source>
</evidence>
<gene>
    <name evidence="4" type="ORF">BGE01nite_34770</name>
</gene>
<feature type="signal peptide" evidence="1">
    <location>
        <begin position="1"/>
        <end position="20"/>
    </location>
</feature>
<dbReference type="Gene3D" id="3.40.50.850">
    <property type="entry name" value="Isochorismatase-like"/>
    <property type="match status" value="1"/>
</dbReference>
<dbReference type="PANTHER" id="PTHR30383:SF26">
    <property type="entry name" value="SGNH HYDROLASE-TYPE ESTERASE DOMAIN-CONTAINING PROTEIN"/>
    <property type="match status" value="1"/>
</dbReference>
<keyword evidence="5" id="KW-1185">Reference proteome</keyword>
<dbReference type="Gene3D" id="3.40.50.1110">
    <property type="entry name" value="SGNH hydrolase"/>
    <property type="match status" value="1"/>
</dbReference>
<dbReference type="EMBL" id="BKAG01000026">
    <property type="protein sequence ID" value="GEP44186.1"/>
    <property type="molecule type" value="Genomic_DNA"/>
</dbReference>
<organism evidence="4 5">
    <name type="scientific">Brevifollis gellanilyticus</name>
    <dbReference type="NCBI Taxonomy" id="748831"/>
    <lineage>
        <taxon>Bacteria</taxon>
        <taxon>Pseudomonadati</taxon>
        <taxon>Verrucomicrobiota</taxon>
        <taxon>Verrucomicrobiia</taxon>
        <taxon>Verrucomicrobiales</taxon>
        <taxon>Verrucomicrobiaceae</taxon>
    </lineage>
</organism>
<dbReference type="InterPro" id="IPR000868">
    <property type="entry name" value="Isochorismatase-like_dom"/>
</dbReference>
<dbReference type="InterPro" id="IPR051532">
    <property type="entry name" value="Ester_Hydrolysis_Enzymes"/>
</dbReference>
<feature type="chain" id="PRO_5021844331" description="SGNH hydrolase-type esterase domain-containing protein" evidence="1">
    <location>
        <begin position="21"/>
        <end position="540"/>
    </location>
</feature>
<protein>
    <recommendedName>
        <fullName evidence="6">SGNH hydrolase-type esterase domain-containing protein</fullName>
    </recommendedName>
</protein>
<name>A0A512MBT7_9BACT</name>
<evidence type="ECO:0000259" key="2">
    <source>
        <dbReference type="Pfam" id="PF00857"/>
    </source>
</evidence>
<sequence>MLSRAFLSASFLALALTSLAADAPLSLVLQSRAPNGRAALVKEQWLPSRTAIIVCDMWDLHHCKNAVTREGEMAPRMNEVIEKARQAGVLIIHAPSSCMKPYEGTAARQRAQSAPTAARLPDKISEWCKQIPAEEAAVYPLDQNDGGEDDDATEHTAWAAELTKKGLNPKMPWTKQIDVLRIDQNKDAISDSGTEIWNLLEARDIDNVILMGVHTNMCVAGRPFGLRQMAKNGKHVVLMRDMTDTMYNPARWPFVSHTRGTELFIQHVERVICPTITSDQLIGGKPFAFSDATAGPKRLQILLLGDSTTEAIIPKQLAPDEPQIEDTLRILLATQGGLPACDVYNEGVSGEFIRRLLDTRYDKAVKTKPQADYIFIRYGINDRAKVPDFTTSFTKDFKELLARLRKDHPKAMLIPMTTIPYAANSQHEDINAFIVQVAKEEKLTLFDIAPRYLAELKKSPDGLNYRRYALAKVPENLRPFATPYIVQGKDPQVVVLDNRLDGVFGHLPGWYGDRHPTLAGYNVIADETAKWLAPIIRERK</sequence>
<accession>A0A512MBT7</accession>